<dbReference type="GO" id="GO:0003700">
    <property type="term" value="F:DNA-binding transcription factor activity"/>
    <property type="evidence" value="ECO:0007669"/>
    <property type="project" value="InterPro"/>
</dbReference>
<dbReference type="RefSeq" id="WP_122978642.1">
    <property type="nucleotide sequence ID" value="NZ_BOMX01000088.1"/>
</dbReference>
<dbReference type="InterPro" id="IPR011989">
    <property type="entry name" value="ARM-like"/>
</dbReference>
<dbReference type="PROSITE" id="PS00552">
    <property type="entry name" value="HTH_MERR_1"/>
    <property type="match status" value="1"/>
</dbReference>
<feature type="domain" description="HTH merR-type" evidence="2">
    <location>
        <begin position="1"/>
        <end position="69"/>
    </location>
</feature>
<dbReference type="Gene3D" id="1.10.1660.10">
    <property type="match status" value="1"/>
</dbReference>
<dbReference type="Proteomes" id="UP000320239">
    <property type="component" value="Unassembled WGS sequence"/>
</dbReference>
<dbReference type="Pfam" id="PF13646">
    <property type="entry name" value="HEAT_2"/>
    <property type="match status" value="1"/>
</dbReference>
<dbReference type="SUPFAM" id="SSF48371">
    <property type="entry name" value="ARM repeat"/>
    <property type="match status" value="1"/>
</dbReference>
<accession>A0A561VMK7</accession>
<proteinExistence type="predicted"/>
<evidence type="ECO:0000259" key="2">
    <source>
        <dbReference type="PROSITE" id="PS50937"/>
    </source>
</evidence>
<dbReference type="InterPro" id="IPR047057">
    <property type="entry name" value="MerR_fam"/>
</dbReference>
<dbReference type="SMART" id="SM00567">
    <property type="entry name" value="EZ_HEAT"/>
    <property type="match status" value="3"/>
</dbReference>
<evidence type="ECO:0000313" key="3">
    <source>
        <dbReference type="EMBL" id="TWG12837.1"/>
    </source>
</evidence>
<reference evidence="3 4" key="1">
    <citation type="submission" date="2019-06" db="EMBL/GenBank/DDBJ databases">
        <title>Sequencing the genomes of 1000 actinobacteria strains.</title>
        <authorList>
            <person name="Klenk H.-P."/>
        </authorList>
    </citation>
    <scope>NUCLEOTIDE SEQUENCE [LARGE SCALE GENOMIC DNA]</scope>
    <source>
        <strain evidence="3 4">DSM 43866</strain>
    </source>
</reference>
<dbReference type="InterPro" id="IPR009061">
    <property type="entry name" value="DNA-bd_dom_put_sf"/>
</dbReference>
<dbReference type="PROSITE" id="PS50937">
    <property type="entry name" value="HTH_MERR_2"/>
    <property type="match status" value="1"/>
</dbReference>
<evidence type="ECO:0000313" key="4">
    <source>
        <dbReference type="Proteomes" id="UP000320239"/>
    </source>
</evidence>
<dbReference type="SUPFAM" id="SSF46955">
    <property type="entry name" value="Putative DNA-binding domain"/>
    <property type="match status" value="1"/>
</dbReference>
<dbReference type="Gene3D" id="1.25.10.10">
    <property type="entry name" value="Leucine-rich Repeat Variant"/>
    <property type="match status" value="1"/>
</dbReference>
<dbReference type="PANTHER" id="PTHR30204:SF93">
    <property type="entry name" value="HTH MERR-TYPE DOMAIN-CONTAINING PROTEIN"/>
    <property type="match status" value="1"/>
</dbReference>
<name>A0A561VMK7_ACTTI</name>
<organism evidence="3 4">
    <name type="scientific">Actinoplanes teichomyceticus</name>
    <dbReference type="NCBI Taxonomy" id="1867"/>
    <lineage>
        <taxon>Bacteria</taxon>
        <taxon>Bacillati</taxon>
        <taxon>Actinomycetota</taxon>
        <taxon>Actinomycetes</taxon>
        <taxon>Micromonosporales</taxon>
        <taxon>Micromonosporaceae</taxon>
        <taxon>Actinoplanes</taxon>
    </lineage>
</organism>
<comment type="caution">
    <text evidence="3">The sequence shown here is derived from an EMBL/GenBank/DDBJ whole genome shotgun (WGS) entry which is preliminary data.</text>
</comment>
<dbReference type="InterPro" id="IPR004155">
    <property type="entry name" value="PBS_lyase_HEAT"/>
</dbReference>
<dbReference type="PRINTS" id="PR00040">
    <property type="entry name" value="HTHMERR"/>
</dbReference>
<keyword evidence="1 3" id="KW-0238">DNA-binding</keyword>
<dbReference type="AlphaFoldDB" id="A0A561VMK7"/>
<dbReference type="EMBL" id="VIWY01000005">
    <property type="protein sequence ID" value="TWG12837.1"/>
    <property type="molecule type" value="Genomic_DNA"/>
</dbReference>
<protein>
    <submittedName>
        <fullName evidence="3">DNA-binding transcriptional MerR regulator</fullName>
    </submittedName>
</protein>
<dbReference type="InterPro" id="IPR016024">
    <property type="entry name" value="ARM-type_fold"/>
</dbReference>
<dbReference type="SMART" id="SM00422">
    <property type="entry name" value="HTH_MERR"/>
    <property type="match status" value="1"/>
</dbReference>
<sequence>MLIGEVARRCGISTRMLRHYDTLGLVRPSGRTVGGYREYTAADLRRIFHVESLRSLGLSLRQIARVLQDPGFTPSALIGELIASSQQRLRREQELLERLRTVEASTPQDWPGVTRIVELLHDLRSPSAARRQRSVLADTALPADLLAGAVLAETDPNVAGALRWALARAGDAAVAGVAGGVHAGDPGVRRRAVQALAAIGGAQTTTLLTGALADPDPAVRRHAALAAGRRGVTAAAPTLIAMIVEGAGDVEAAEVLGALAGDPADACSIVAALTARLHAHPGHPTARVRLTQALAEMPAALARDVLRSLTGDPEPAVALTATAILRRLDPPDAG</sequence>
<keyword evidence="4" id="KW-1185">Reference proteome</keyword>
<dbReference type="GO" id="GO:0003677">
    <property type="term" value="F:DNA binding"/>
    <property type="evidence" value="ECO:0007669"/>
    <property type="project" value="UniProtKB-KW"/>
</dbReference>
<dbReference type="PANTHER" id="PTHR30204">
    <property type="entry name" value="REDOX-CYCLING DRUG-SENSING TRANSCRIPTIONAL ACTIVATOR SOXR"/>
    <property type="match status" value="1"/>
</dbReference>
<gene>
    <name evidence="3" type="ORF">FHX34_105705</name>
</gene>
<dbReference type="Pfam" id="PF13411">
    <property type="entry name" value="MerR_1"/>
    <property type="match status" value="1"/>
</dbReference>
<dbReference type="InterPro" id="IPR000551">
    <property type="entry name" value="MerR-type_HTH_dom"/>
</dbReference>
<evidence type="ECO:0000256" key="1">
    <source>
        <dbReference type="ARBA" id="ARBA00023125"/>
    </source>
</evidence>
<dbReference type="OrthoDB" id="9808480at2"/>